<name>A0AAD2CRT9_9STRA</name>
<accession>A0AAD2CRT9</accession>
<evidence type="ECO:0000313" key="2">
    <source>
        <dbReference type="EMBL" id="CAJ1934611.1"/>
    </source>
</evidence>
<sequence>MPPFSPVPEQTKRYVMFGDFMNGQRMPQHFDAENKMSTDSQDMPYKPLISKPSSSSSLSMGTASTSCTSLSSSESSAATLTSSASPSSHQSNKMKRNVSFRQDISDVLTIEAIHHPQDVHNQWYSKRELHIIRHKIRSLLRWHNMRDAHYYQYEDPQEEEQAEYYEDGSQDSPSGLRNAPPPPAPPCVTFYEECLFGLEKHLSQEKEQVREIKYNAQSVVFGEQELQKQMGLYDEHRLAYSYAQTSAASQQEAWEIAQLNAQESELHRQELEAQQRLQEEQQRHLQQQQERRESEQRKIESFETSLLSQEECDLEHLFLREGRRENPLNVLKNWRACFGKLFRPRDGWEIDSDEDCLNAPPRVPKRHGCLFSDSIQEDEEGEDENEYYHR</sequence>
<feature type="compositionally biased region" description="Acidic residues" evidence="1">
    <location>
        <begin position="156"/>
        <end position="169"/>
    </location>
</feature>
<evidence type="ECO:0000313" key="3">
    <source>
        <dbReference type="Proteomes" id="UP001295423"/>
    </source>
</evidence>
<protein>
    <submittedName>
        <fullName evidence="2">Uncharacterized protein</fullName>
    </submittedName>
</protein>
<feature type="region of interest" description="Disordered" evidence="1">
    <location>
        <begin position="25"/>
        <end position="70"/>
    </location>
</feature>
<feature type="region of interest" description="Disordered" evidence="1">
    <location>
        <begin position="156"/>
        <end position="183"/>
    </location>
</feature>
<reference evidence="2" key="1">
    <citation type="submission" date="2023-08" db="EMBL/GenBank/DDBJ databases">
        <authorList>
            <person name="Audoor S."/>
            <person name="Bilcke G."/>
        </authorList>
    </citation>
    <scope>NUCLEOTIDE SEQUENCE</scope>
</reference>
<dbReference type="Proteomes" id="UP001295423">
    <property type="component" value="Unassembled WGS sequence"/>
</dbReference>
<dbReference type="EMBL" id="CAKOGP040000347">
    <property type="protein sequence ID" value="CAJ1934611.1"/>
    <property type="molecule type" value="Genomic_DNA"/>
</dbReference>
<comment type="caution">
    <text evidence="2">The sequence shown here is derived from an EMBL/GenBank/DDBJ whole genome shotgun (WGS) entry which is preliminary data.</text>
</comment>
<feature type="compositionally biased region" description="Low complexity" evidence="1">
    <location>
        <begin position="50"/>
        <end position="70"/>
    </location>
</feature>
<dbReference type="AlphaFoldDB" id="A0AAD2CRT9"/>
<feature type="compositionally biased region" description="Acidic residues" evidence="1">
    <location>
        <begin position="375"/>
        <end position="390"/>
    </location>
</feature>
<proteinExistence type="predicted"/>
<evidence type="ECO:0000256" key="1">
    <source>
        <dbReference type="SAM" id="MobiDB-lite"/>
    </source>
</evidence>
<keyword evidence="3" id="KW-1185">Reference proteome</keyword>
<gene>
    <name evidence="2" type="ORF">CYCCA115_LOCUS3952</name>
</gene>
<organism evidence="2 3">
    <name type="scientific">Cylindrotheca closterium</name>
    <dbReference type="NCBI Taxonomy" id="2856"/>
    <lineage>
        <taxon>Eukaryota</taxon>
        <taxon>Sar</taxon>
        <taxon>Stramenopiles</taxon>
        <taxon>Ochrophyta</taxon>
        <taxon>Bacillariophyta</taxon>
        <taxon>Bacillariophyceae</taxon>
        <taxon>Bacillariophycidae</taxon>
        <taxon>Bacillariales</taxon>
        <taxon>Bacillariaceae</taxon>
        <taxon>Cylindrotheca</taxon>
    </lineage>
</organism>
<feature type="region of interest" description="Disordered" evidence="1">
    <location>
        <begin position="367"/>
        <end position="390"/>
    </location>
</feature>
<feature type="region of interest" description="Disordered" evidence="1">
    <location>
        <begin position="276"/>
        <end position="297"/>
    </location>
</feature>